<keyword evidence="10" id="KW-0998">Cell outer membrane</keyword>
<dbReference type="EMBL" id="CP001636">
    <property type="protein sequence ID" value="ACS22474.1"/>
    <property type="molecule type" value="Genomic_DNA"/>
</dbReference>
<dbReference type="STRING" id="543728.Vapar_5890"/>
<reference evidence="13" key="1">
    <citation type="submission" date="2009-06" db="EMBL/GenBank/DDBJ databases">
        <title>Complete sequence of chromosome 2 of Variovorax paradoxus S110.</title>
        <authorList>
            <consortium name="US DOE Joint Genome Institute"/>
            <person name="Lucas S."/>
            <person name="Copeland A."/>
            <person name="Lapidus A."/>
            <person name="Glavina del Rio T."/>
            <person name="Tice H."/>
            <person name="Bruce D."/>
            <person name="Goodwin L."/>
            <person name="Pitluck S."/>
            <person name="Chertkov O."/>
            <person name="Brettin T."/>
            <person name="Detter J.C."/>
            <person name="Han C."/>
            <person name="Larimer F."/>
            <person name="Land M."/>
            <person name="Hauser L."/>
            <person name="Kyrpides N."/>
            <person name="Ovchinnikova G."/>
            <person name="Orwin P."/>
            <person name="Leadbetter J.R."/>
            <person name="Spain J.C."/>
            <person name="Han J.I."/>
        </authorList>
    </citation>
    <scope>NUCLEOTIDE SEQUENCE</scope>
    <source>
        <strain evidence="13">S110</strain>
    </source>
</reference>
<dbReference type="SUPFAM" id="SSF56935">
    <property type="entry name" value="Porins"/>
    <property type="match status" value="1"/>
</dbReference>
<dbReference type="InterPro" id="IPR033900">
    <property type="entry name" value="Gram_neg_porin_domain"/>
</dbReference>
<keyword evidence="7" id="KW-0406">Ion transport</keyword>
<keyword evidence="5" id="KW-0812">Transmembrane</keyword>
<dbReference type="GO" id="GO:0006811">
    <property type="term" value="P:monoatomic ion transport"/>
    <property type="evidence" value="ECO:0007669"/>
    <property type="project" value="UniProtKB-KW"/>
</dbReference>
<evidence type="ECO:0000256" key="6">
    <source>
        <dbReference type="ARBA" id="ARBA00022729"/>
    </source>
</evidence>
<feature type="domain" description="Porin" evidence="12">
    <location>
        <begin position="11"/>
        <end position="323"/>
    </location>
</feature>
<evidence type="ECO:0000256" key="9">
    <source>
        <dbReference type="ARBA" id="ARBA00023136"/>
    </source>
</evidence>
<keyword evidence="9" id="KW-0472">Membrane</keyword>
<dbReference type="AlphaFoldDB" id="C5D0D0"/>
<dbReference type="CDD" id="cd00342">
    <property type="entry name" value="gram_neg_porins"/>
    <property type="match status" value="1"/>
</dbReference>
<dbReference type="KEGG" id="vap:Vapar_5890"/>
<keyword evidence="4" id="KW-1134">Transmembrane beta strand</keyword>
<feature type="chain" id="PRO_5002950005" evidence="11">
    <location>
        <begin position="24"/>
        <end position="358"/>
    </location>
</feature>
<evidence type="ECO:0000256" key="11">
    <source>
        <dbReference type="SAM" id="SignalP"/>
    </source>
</evidence>
<evidence type="ECO:0000256" key="7">
    <source>
        <dbReference type="ARBA" id="ARBA00023065"/>
    </source>
</evidence>
<evidence type="ECO:0000256" key="2">
    <source>
        <dbReference type="ARBA" id="ARBA00011233"/>
    </source>
</evidence>
<feature type="signal peptide" evidence="11">
    <location>
        <begin position="1"/>
        <end position="23"/>
    </location>
</feature>
<evidence type="ECO:0000256" key="4">
    <source>
        <dbReference type="ARBA" id="ARBA00022452"/>
    </source>
</evidence>
<dbReference type="GO" id="GO:0009279">
    <property type="term" value="C:cell outer membrane"/>
    <property type="evidence" value="ECO:0007669"/>
    <property type="project" value="UniProtKB-SubCell"/>
</dbReference>
<evidence type="ECO:0000256" key="3">
    <source>
        <dbReference type="ARBA" id="ARBA00022448"/>
    </source>
</evidence>
<evidence type="ECO:0000256" key="8">
    <source>
        <dbReference type="ARBA" id="ARBA00023114"/>
    </source>
</evidence>
<dbReference type="GO" id="GO:0015288">
    <property type="term" value="F:porin activity"/>
    <property type="evidence" value="ECO:0007669"/>
    <property type="project" value="UniProtKB-KW"/>
</dbReference>
<keyword evidence="3" id="KW-0813">Transport</keyword>
<evidence type="ECO:0000256" key="5">
    <source>
        <dbReference type="ARBA" id="ARBA00022692"/>
    </source>
</evidence>
<comment type="subcellular location">
    <subcellularLocation>
        <location evidence="1">Cell outer membrane</location>
        <topology evidence="1">Multi-pass membrane protein</topology>
    </subcellularLocation>
</comment>
<evidence type="ECO:0000256" key="10">
    <source>
        <dbReference type="ARBA" id="ARBA00023237"/>
    </source>
</evidence>
<keyword evidence="8" id="KW-0626">Porin</keyword>
<dbReference type="eggNOG" id="COG3203">
    <property type="taxonomic scope" value="Bacteria"/>
</dbReference>
<sequence length="358" mass="37588" precursor="true">MKNCLSSIVGAAALAFVASGAQGQSIIYGLVDACVARSNIDGAHSTRVGSGCQSGSRLGFRGSENLGGGLTAGFQLENGFNVDDGSFGQGGRMFGRKAVLSLSSTTFGTIELGRDYAPTFYALAPIDPTAFGIGTVSSTMWTGSNPTTVARNDNAVNYISPALGPVIVRVQYSFGEQPAPASSGARSTLGFNMIYRSGAWLASLAHARHANATDSAHDRASTAGLSYTIGGLILSGAFQAGRWEGSRTVAAPSSATSIFSRHYRSYMLGASYQVLPLLRALVSIKHYDDRTARDFDAHQVTATAIYALSKRTDLYASYSWLKNVASSSYDISDATTRYSGVRAGANTSLIAMGVRHVF</sequence>
<evidence type="ECO:0000313" key="13">
    <source>
        <dbReference type="EMBL" id="ACS22474.1"/>
    </source>
</evidence>
<dbReference type="InterPro" id="IPR023614">
    <property type="entry name" value="Porin_dom_sf"/>
</dbReference>
<gene>
    <name evidence="13" type="ordered locus">Vapar_5890</name>
</gene>
<proteinExistence type="predicted"/>
<organism evidence="13">
    <name type="scientific">Variovorax paradoxus (strain S110)</name>
    <dbReference type="NCBI Taxonomy" id="543728"/>
    <lineage>
        <taxon>Bacteria</taxon>
        <taxon>Pseudomonadati</taxon>
        <taxon>Pseudomonadota</taxon>
        <taxon>Betaproteobacteria</taxon>
        <taxon>Burkholderiales</taxon>
        <taxon>Comamonadaceae</taxon>
        <taxon>Variovorax</taxon>
    </lineage>
</organism>
<dbReference type="PANTHER" id="PTHR34501">
    <property type="entry name" value="PROTEIN YDDL-RELATED"/>
    <property type="match status" value="1"/>
</dbReference>
<evidence type="ECO:0000259" key="12">
    <source>
        <dbReference type="Pfam" id="PF13609"/>
    </source>
</evidence>
<name>C5D0D0_VARPS</name>
<dbReference type="GO" id="GO:0046930">
    <property type="term" value="C:pore complex"/>
    <property type="evidence" value="ECO:0007669"/>
    <property type="project" value="UniProtKB-KW"/>
</dbReference>
<evidence type="ECO:0000256" key="1">
    <source>
        <dbReference type="ARBA" id="ARBA00004571"/>
    </source>
</evidence>
<dbReference type="PANTHER" id="PTHR34501:SF9">
    <property type="entry name" value="MAJOR OUTER MEMBRANE PROTEIN P.IA"/>
    <property type="match status" value="1"/>
</dbReference>
<dbReference type="InterPro" id="IPR050298">
    <property type="entry name" value="Gram-neg_bact_OMP"/>
</dbReference>
<dbReference type="Gene3D" id="2.40.160.10">
    <property type="entry name" value="Porin"/>
    <property type="match status" value="1"/>
</dbReference>
<dbReference type="Pfam" id="PF13609">
    <property type="entry name" value="Porin_4"/>
    <property type="match status" value="1"/>
</dbReference>
<dbReference type="OrthoDB" id="8951346at2"/>
<dbReference type="HOGENOM" id="CLU_038238_1_1_4"/>
<dbReference type="InterPro" id="IPR002299">
    <property type="entry name" value="Porin_Neis"/>
</dbReference>
<comment type="subunit">
    <text evidence="2">Homotrimer.</text>
</comment>
<dbReference type="PRINTS" id="PR00184">
    <property type="entry name" value="NEISSPPORIN"/>
</dbReference>
<keyword evidence="6 11" id="KW-0732">Signal</keyword>
<accession>C5D0D0</accession>
<protein>
    <submittedName>
        <fullName evidence="13">Porin Gram-negative type</fullName>
    </submittedName>
</protein>